<feature type="domain" description="Polysaccharide lyase family 8 C-terminal" evidence="6">
    <location>
        <begin position="692"/>
        <end position="757"/>
    </location>
</feature>
<evidence type="ECO:0000256" key="4">
    <source>
        <dbReference type="PIRSR" id="PIRSR638970-1"/>
    </source>
</evidence>
<dbReference type="Pfam" id="PF08124">
    <property type="entry name" value="Lyase_8_N"/>
    <property type="match status" value="1"/>
</dbReference>
<keyword evidence="9" id="KW-1185">Reference proteome</keyword>
<dbReference type="Pfam" id="PF02278">
    <property type="entry name" value="Lyase_8"/>
    <property type="match status" value="1"/>
</dbReference>
<dbReference type="InterPro" id="IPR038970">
    <property type="entry name" value="Lyase_8"/>
</dbReference>
<dbReference type="InterPro" id="IPR008929">
    <property type="entry name" value="Chondroitin_lyas"/>
</dbReference>
<feature type="domain" description="Polysaccharide lyase 8 N-terminal alpha-helical" evidence="7">
    <location>
        <begin position="41"/>
        <end position="375"/>
    </location>
</feature>
<evidence type="ECO:0000256" key="3">
    <source>
        <dbReference type="ARBA" id="ARBA00023239"/>
    </source>
</evidence>
<dbReference type="Gene3D" id="2.60.220.10">
    <property type="entry name" value="Polysaccharide lyase family 8-like, C-terminal"/>
    <property type="match status" value="1"/>
</dbReference>
<dbReference type="InterPro" id="IPR011013">
    <property type="entry name" value="Gal_mutarotase_sf_dom"/>
</dbReference>
<evidence type="ECO:0000256" key="1">
    <source>
        <dbReference type="ARBA" id="ARBA00006699"/>
    </source>
</evidence>
<dbReference type="EMBL" id="MCGQ01000033">
    <property type="protein sequence ID" value="OXY90951.1"/>
    <property type="molecule type" value="Genomic_DNA"/>
</dbReference>
<dbReference type="RefSeq" id="WP_094220364.1">
    <property type="nucleotide sequence ID" value="NZ_MCGQ01000033.1"/>
</dbReference>
<dbReference type="Pfam" id="PF02884">
    <property type="entry name" value="Lyase_8_C"/>
    <property type="match status" value="1"/>
</dbReference>
<dbReference type="Gene3D" id="2.70.98.10">
    <property type="match status" value="1"/>
</dbReference>
<dbReference type="InterPro" id="IPR003159">
    <property type="entry name" value="Lyase_8_central_dom"/>
</dbReference>
<dbReference type="Proteomes" id="UP000215483">
    <property type="component" value="Unassembled WGS sequence"/>
</dbReference>
<dbReference type="Gene3D" id="1.50.10.100">
    <property type="entry name" value="Chondroitin AC/alginate lyase"/>
    <property type="match status" value="1"/>
</dbReference>
<comment type="similarity">
    <text evidence="1">Belongs to the polysaccharide lyase 8 family.</text>
</comment>
<protein>
    <submittedName>
        <fullName evidence="8">Lyase</fullName>
    </submittedName>
</protein>
<proteinExistence type="inferred from homology"/>
<feature type="domain" description="Polysaccharide lyase family 8 central" evidence="5">
    <location>
        <begin position="418"/>
        <end position="676"/>
    </location>
</feature>
<dbReference type="InterPro" id="IPR011071">
    <property type="entry name" value="Lyase_8-like_C"/>
</dbReference>
<dbReference type="SUPFAM" id="SSF48230">
    <property type="entry name" value="Chondroitin AC/alginate lyase"/>
    <property type="match status" value="1"/>
</dbReference>
<evidence type="ECO:0000259" key="6">
    <source>
        <dbReference type="Pfam" id="PF02884"/>
    </source>
</evidence>
<keyword evidence="2" id="KW-0732">Signal</keyword>
<dbReference type="PROSITE" id="PS51318">
    <property type="entry name" value="TAT"/>
    <property type="match status" value="1"/>
</dbReference>
<evidence type="ECO:0000259" key="5">
    <source>
        <dbReference type="Pfam" id="PF02278"/>
    </source>
</evidence>
<dbReference type="SUPFAM" id="SSF49863">
    <property type="entry name" value="Hyaluronate lyase-like, C-terminal domain"/>
    <property type="match status" value="1"/>
</dbReference>
<dbReference type="SUPFAM" id="SSF74650">
    <property type="entry name" value="Galactose mutarotase-like"/>
    <property type="match status" value="1"/>
</dbReference>
<dbReference type="InterPro" id="IPR014718">
    <property type="entry name" value="GH-type_carb-bd"/>
</dbReference>
<sequence length="805" mass="84891">MTTPWSRRGFLTASAGTAVALGLGTRASADSDEFATLRAKWRTLILGEGFDPAAEPFASRLADLGATARGLLATMAPATGSLWPDLVYADPDPDTDQESYGYSGNMNTSYTRLNTLAQAYCRPGTGLTGDTGLRDAILTGLDHLHDDVYNAGRTRYGNWYSWQIGAPQALLDVCVLLYDALSAAQLANYLAAVDHFVPDSAVASYSGTSTGANRVDLCRVLALRGVVGASAAKVALARDALSPVLPYVTSGDGLYTDGSFVQHTTVPYTGSYGSVLLGGLGLLFALLAGSSWAVTDPNRQIVFDAVEHAWAPFLYNGLVMDAVSGRAISRGLSASDPKQVQQDDHLRGHPILASIVLLGQGASAAENARWRGLVKGWTQRDYYSPPLNDPVLGLPQLARLKGVQDDTSVTAVAEPTGHRLFPSMARATHRRPGWAAALSMADRRITYYETGNGENLRGWHTGSGMLYWWGDTFANGQYSDAFWPTVDPYRLPGTTVSRKVLADAAGGDWGASLPDVNWVGGATDGERAAVGQYLKGLQSTLMAKKSWFFLDDTVVCLGAGIKCTDGTAVETTVENRNLGPTGGAPFTVDGTVKPAAYPWSETLTGAKWAHIGGHGGYVFPGGATVRALREARDGSWSTINKGGSTTVLNRKYLTLYVDHGTDPVNASYAYLLLPGATAARTQARAADTGWLTVLANTDSQQGVTVPSLGFTGVNFWFGGTVGTLTASDPCCVMITEKADGTAVIAVSDPMRMRTSLTLTWRRAIASVTSAPASVTSAATGSALTLTFGDLTATAGATQRITVTLG</sequence>
<dbReference type="GO" id="GO:0005975">
    <property type="term" value="P:carbohydrate metabolic process"/>
    <property type="evidence" value="ECO:0007669"/>
    <property type="project" value="InterPro"/>
</dbReference>
<comment type="caution">
    <text evidence="8">The sequence shown here is derived from an EMBL/GenBank/DDBJ whole genome shotgun (WGS) entry which is preliminary data.</text>
</comment>
<dbReference type="CDD" id="cd01083">
    <property type="entry name" value="GAG_Lyase"/>
    <property type="match status" value="1"/>
</dbReference>
<dbReference type="GO" id="GO:0016837">
    <property type="term" value="F:carbon-oxygen lyase activity, acting on polysaccharides"/>
    <property type="evidence" value="ECO:0007669"/>
    <property type="project" value="UniProtKB-ARBA"/>
</dbReference>
<reference evidence="8 9" key="1">
    <citation type="submission" date="2016-07" db="EMBL/GenBank/DDBJ databases">
        <title>Draft genome of Streptomyces diastatochromogenes.</title>
        <authorList>
            <person name="Podduturi R."/>
            <person name="Lukassen M.B."/>
            <person name="Clausen N."/>
            <person name="Nielsen J.L."/>
            <person name="Jorgensen N.O."/>
        </authorList>
    </citation>
    <scope>NUCLEOTIDE SEQUENCE [LARGE SCALE GENOMIC DNA]</scope>
    <source>
        <strain evidence="8 9">DSM 40608</strain>
    </source>
</reference>
<dbReference type="InterPro" id="IPR006311">
    <property type="entry name" value="TAT_signal"/>
</dbReference>
<organism evidence="8 9">
    <name type="scientific">Streptomyces diastatochromogenes</name>
    <dbReference type="NCBI Taxonomy" id="42236"/>
    <lineage>
        <taxon>Bacteria</taxon>
        <taxon>Bacillati</taxon>
        <taxon>Actinomycetota</taxon>
        <taxon>Actinomycetes</taxon>
        <taxon>Kitasatosporales</taxon>
        <taxon>Streptomycetaceae</taxon>
        <taxon>Streptomyces</taxon>
    </lineage>
</organism>
<feature type="active site" evidence="4">
    <location>
        <position position="272"/>
    </location>
</feature>
<dbReference type="AlphaFoldDB" id="A0A233S5K9"/>
<keyword evidence="3 8" id="KW-0456">Lyase</keyword>
<evidence type="ECO:0000313" key="8">
    <source>
        <dbReference type="EMBL" id="OXY90951.1"/>
    </source>
</evidence>
<dbReference type="GO" id="GO:0005576">
    <property type="term" value="C:extracellular region"/>
    <property type="evidence" value="ECO:0007669"/>
    <property type="project" value="InterPro"/>
</dbReference>
<dbReference type="InterPro" id="IPR012970">
    <property type="entry name" value="Lyase_8_alpha_N"/>
</dbReference>
<evidence type="ECO:0000259" key="7">
    <source>
        <dbReference type="Pfam" id="PF08124"/>
    </source>
</evidence>
<dbReference type="PANTHER" id="PTHR38481:SF1">
    <property type="entry name" value="HYALURONATE LYASE"/>
    <property type="match status" value="1"/>
</dbReference>
<evidence type="ECO:0000313" key="9">
    <source>
        <dbReference type="Proteomes" id="UP000215483"/>
    </source>
</evidence>
<feature type="active site" evidence="4">
    <location>
        <position position="263"/>
    </location>
</feature>
<dbReference type="InterPro" id="IPR004103">
    <property type="entry name" value="Lyase_8_C"/>
</dbReference>
<feature type="active site" evidence="4">
    <location>
        <position position="326"/>
    </location>
</feature>
<dbReference type="PANTHER" id="PTHR38481">
    <property type="entry name" value="HYALURONATE LYASE"/>
    <property type="match status" value="1"/>
</dbReference>
<gene>
    <name evidence="8" type="ORF">BEK98_32015</name>
</gene>
<accession>A0A233S5K9</accession>
<name>A0A233S5K9_STRDA</name>
<dbReference type="OrthoDB" id="6636047at2"/>
<evidence type="ECO:0000256" key="2">
    <source>
        <dbReference type="ARBA" id="ARBA00022729"/>
    </source>
</evidence>
<dbReference type="GO" id="GO:0030246">
    <property type="term" value="F:carbohydrate binding"/>
    <property type="evidence" value="ECO:0007669"/>
    <property type="project" value="InterPro"/>
</dbReference>